<protein>
    <submittedName>
        <fullName evidence="1">Uncharacterized protein</fullName>
    </submittedName>
</protein>
<accession>A0A328TTV0</accession>
<evidence type="ECO:0000313" key="1">
    <source>
        <dbReference type="EMBL" id="RAP71194.1"/>
    </source>
</evidence>
<dbReference type="Proteomes" id="UP000244334">
    <property type="component" value="Unassembled WGS sequence"/>
</dbReference>
<evidence type="ECO:0000313" key="2">
    <source>
        <dbReference type="Proteomes" id="UP000244334"/>
    </source>
</evidence>
<sequence>MATKCAKLVAQTHINGCAIDTHNWRARLNTQLAVVELGFYIAVT</sequence>
<keyword evidence="2" id="KW-1185">Reference proteome</keyword>
<comment type="caution">
    <text evidence="1">The sequence shown here is derived from an EMBL/GenBank/DDBJ whole genome shotgun (WGS) entry which is preliminary data.</text>
</comment>
<proteinExistence type="predicted"/>
<dbReference type="AlphaFoldDB" id="A0A328TTV0"/>
<name>A0A328TTV0_9GAMM</name>
<gene>
    <name evidence="1" type="ORF">ACZ87_01997</name>
</gene>
<dbReference type="EMBL" id="LJAM02000186">
    <property type="protein sequence ID" value="RAP71194.1"/>
    <property type="molecule type" value="Genomic_DNA"/>
</dbReference>
<organism evidence="1 2">
    <name type="scientific">Candidatus Erwinia dacicola</name>
    <dbReference type="NCBI Taxonomy" id="252393"/>
    <lineage>
        <taxon>Bacteria</taxon>
        <taxon>Pseudomonadati</taxon>
        <taxon>Pseudomonadota</taxon>
        <taxon>Gammaproteobacteria</taxon>
        <taxon>Enterobacterales</taxon>
        <taxon>Erwiniaceae</taxon>
        <taxon>Erwinia</taxon>
    </lineage>
</organism>
<reference evidence="1" key="1">
    <citation type="submission" date="2018-04" db="EMBL/GenBank/DDBJ databases">
        <title>Genomes of the Obligate Erwinia dacicola and Facultative Enterobacter sp. OLF Endosymbionts of the Olive Fruit fly, Bactrocera oleae.</title>
        <authorList>
            <person name="Estes A.M."/>
            <person name="Hearn D.J."/>
            <person name="Agarwal S."/>
            <person name="Pierson E.A."/>
            <person name="Dunning-Hotopp J.C."/>
        </authorList>
    </citation>
    <scope>NUCLEOTIDE SEQUENCE [LARGE SCALE GENOMIC DNA]</scope>
    <source>
        <strain evidence="1">Oroville</strain>
    </source>
</reference>